<gene>
    <name evidence="1" type="ORF">LCGC14_1116300</name>
</gene>
<name>A0A0F9M554_9ZZZZ</name>
<comment type="caution">
    <text evidence="1">The sequence shown here is derived from an EMBL/GenBank/DDBJ whole genome shotgun (WGS) entry which is preliminary data.</text>
</comment>
<accession>A0A0F9M554</accession>
<proteinExistence type="predicted"/>
<organism evidence="1">
    <name type="scientific">marine sediment metagenome</name>
    <dbReference type="NCBI Taxonomy" id="412755"/>
    <lineage>
        <taxon>unclassified sequences</taxon>
        <taxon>metagenomes</taxon>
        <taxon>ecological metagenomes</taxon>
    </lineage>
</organism>
<dbReference type="EMBL" id="LAZR01005133">
    <property type="protein sequence ID" value="KKN02575.1"/>
    <property type="molecule type" value="Genomic_DNA"/>
</dbReference>
<reference evidence="1" key="1">
    <citation type="journal article" date="2015" name="Nature">
        <title>Complex archaea that bridge the gap between prokaryotes and eukaryotes.</title>
        <authorList>
            <person name="Spang A."/>
            <person name="Saw J.H."/>
            <person name="Jorgensen S.L."/>
            <person name="Zaremba-Niedzwiedzka K."/>
            <person name="Martijn J."/>
            <person name="Lind A.E."/>
            <person name="van Eijk R."/>
            <person name="Schleper C."/>
            <person name="Guy L."/>
            <person name="Ettema T.J."/>
        </authorList>
    </citation>
    <scope>NUCLEOTIDE SEQUENCE</scope>
</reference>
<dbReference type="AlphaFoldDB" id="A0A0F9M554"/>
<protein>
    <submittedName>
        <fullName evidence="1">Uncharacterized protein</fullName>
    </submittedName>
</protein>
<evidence type="ECO:0000313" key="1">
    <source>
        <dbReference type="EMBL" id="KKN02575.1"/>
    </source>
</evidence>
<sequence>MKYIAFLLLTLFQAAPLVAQSVMSAEEFDAYTRGKTLFYAQSGQTYGAERYLENRRVEWSFLDGECKRGSWYEDNGLICFTYDDTPDPQCWSFSKGARGLIAQFETNPDTTELYEAQDTDKEFTCLGPDVGV</sequence>